<dbReference type="Proteomes" id="UP001224775">
    <property type="component" value="Unassembled WGS sequence"/>
</dbReference>
<reference evidence="2" key="1">
    <citation type="submission" date="2023-06" db="EMBL/GenBank/DDBJ databases">
        <title>Survivors Of The Sea: Transcriptome response of Skeletonema marinoi to long-term dormancy.</title>
        <authorList>
            <person name="Pinder M.I.M."/>
            <person name="Kourtchenko O."/>
            <person name="Robertson E.K."/>
            <person name="Larsson T."/>
            <person name="Maumus F."/>
            <person name="Osuna-Cruz C.M."/>
            <person name="Vancaester E."/>
            <person name="Stenow R."/>
            <person name="Vandepoele K."/>
            <person name="Ploug H."/>
            <person name="Bruchert V."/>
            <person name="Godhe A."/>
            <person name="Topel M."/>
        </authorList>
    </citation>
    <scope>NUCLEOTIDE SEQUENCE</scope>
    <source>
        <strain evidence="2">R05AC</strain>
    </source>
</reference>
<feature type="compositionally biased region" description="Basic residues" evidence="1">
    <location>
        <begin position="260"/>
        <end position="284"/>
    </location>
</feature>
<evidence type="ECO:0000256" key="1">
    <source>
        <dbReference type="SAM" id="MobiDB-lite"/>
    </source>
</evidence>
<comment type="caution">
    <text evidence="2">The sequence shown here is derived from an EMBL/GenBank/DDBJ whole genome shotgun (WGS) entry which is preliminary data.</text>
</comment>
<evidence type="ECO:0000313" key="2">
    <source>
        <dbReference type="EMBL" id="KAK1744666.1"/>
    </source>
</evidence>
<sequence length="359" mass="39770">MEANCHFLHHQVKQRTTTTTNNNLQASYINNHRWHLSIPVAFLSIRGGSSDEREDKNTNNLEDDNFSVDFVSSFESELMEIRQEAELEAEAELEKLRLMLGEEEDDDEEESDLGSSEVEDDDTRADGNEEEDDNTIEPEEGNITDDEQNDGDEESSVVVVEEAVEEEEAKDVSDVEESAGEEEETKDVSDEEERISHTAINEEDQLGDKDEGIAGSEIAEEEIGDIKENVVEDEAVGEADDSSAKEDTVSATDDSDSKKQGKTKRSKAKKSKSSKPTSKSKKSSRQLLDDIGSLSEGELGTGDSVVLTRTVEIEVESRPRGISSFLKSDLVRALSLLIATIIVSVMMQRVQRQMEAQGL</sequence>
<name>A0AAD8YDS9_9STRA</name>
<organism evidence="2 3">
    <name type="scientific">Skeletonema marinoi</name>
    <dbReference type="NCBI Taxonomy" id="267567"/>
    <lineage>
        <taxon>Eukaryota</taxon>
        <taxon>Sar</taxon>
        <taxon>Stramenopiles</taxon>
        <taxon>Ochrophyta</taxon>
        <taxon>Bacillariophyta</taxon>
        <taxon>Coscinodiscophyceae</taxon>
        <taxon>Thalassiosirophycidae</taxon>
        <taxon>Thalassiosirales</taxon>
        <taxon>Skeletonemataceae</taxon>
        <taxon>Skeletonema</taxon>
        <taxon>Skeletonema marinoi-dohrnii complex</taxon>
    </lineage>
</organism>
<dbReference type="AlphaFoldDB" id="A0AAD8YDS9"/>
<feature type="compositionally biased region" description="Acidic residues" evidence="1">
    <location>
        <begin position="102"/>
        <end position="155"/>
    </location>
</feature>
<feature type="compositionally biased region" description="Acidic residues" evidence="1">
    <location>
        <begin position="162"/>
        <end position="193"/>
    </location>
</feature>
<protein>
    <submittedName>
        <fullName evidence="2">Uncharacterized protein</fullName>
    </submittedName>
</protein>
<proteinExistence type="predicted"/>
<feature type="compositionally biased region" description="Acidic residues" evidence="1">
    <location>
        <begin position="231"/>
        <end position="241"/>
    </location>
</feature>
<evidence type="ECO:0000313" key="3">
    <source>
        <dbReference type="Proteomes" id="UP001224775"/>
    </source>
</evidence>
<dbReference type="EMBL" id="JATAAI010000006">
    <property type="protein sequence ID" value="KAK1744666.1"/>
    <property type="molecule type" value="Genomic_DNA"/>
</dbReference>
<gene>
    <name evidence="2" type="ORF">QTG54_003957</name>
</gene>
<accession>A0AAD8YDS9</accession>
<feature type="region of interest" description="Disordered" evidence="1">
    <location>
        <begin position="102"/>
        <end position="295"/>
    </location>
</feature>
<keyword evidence="3" id="KW-1185">Reference proteome</keyword>